<dbReference type="PROSITE" id="PS00463">
    <property type="entry name" value="ZN2_CY6_FUNGAL_1"/>
    <property type="match status" value="1"/>
</dbReference>
<dbReference type="SUPFAM" id="SSF57701">
    <property type="entry name" value="Zn2/Cys6 DNA-binding domain"/>
    <property type="match status" value="1"/>
</dbReference>
<evidence type="ECO:0000256" key="6">
    <source>
        <dbReference type="ARBA" id="ARBA00023242"/>
    </source>
</evidence>
<proteinExistence type="predicted"/>
<dbReference type="CDD" id="cd00067">
    <property type="entry name" value="GAL4"/>
    <property type="match status" value="1"/>
</dbReference>
<dbReference type="AlphaFoldDB" id="A0A1L7WUT1"/>
<dbReference type="GO" id="GO:0003677">
    <property type="term" value="F:DNA binding"/>
    <property type="evidence" value="ECO:0007669"/>
    <property type="project" value="UniProtKB-KW"/>
</dbReference>
<feature type="compositionally biased region" description="Basic and acidic residues" evidence="7">
    <location>
        <begin position="65"/>
        <end position="81"/>
    </location>
</feature>
<keyword evidence="4" id="KW-0238">DNA-binding</keyword>
<feature type="compositionally biased region" description="Basic and acidic residues" evidence="7">
    <location>
        <begin position="289"/>
        <end position="305"/>
    </location>
</feature>
<protein>
    <recommendedName>
        <fullName evidence="8">Zn(2)-C6 fungal-type domain-containing protein</fullName>
    </recommendedName>
</protein>
<dbReference type="Gene3D" id="4.10.240.10">
    <property type="entry name" value="Zn(2)-C6 fungal-type DNA-binding domain"/>
    <property type="match status" value="1"/>
</dbReference>
<evidence type="ECO:0000256" key="2">
    <source>
        <dbReference type="ARBA" id="ARBA00022833"/>
    </source>
</evidence>
<feature type="region of interest" description="Disordered" evidence="7">
    <location>
        <begin position="54"/>
        <end position="81"/>
    </location>
</feature>
<accession>A0A1L7WUT1</accession>
<dbReference type="GO" id="GO:0008270">
    <property type="term" value="F:zinc ion binding"/>
    <property type="evidence" value="ECO:0007669"/>
    <property type="project" value="InterPro"/>
</dbReference>
<evidence type="ECO:0000256" key="4">
    <source>
        <dbReference type="ARBA" id="ARBA00023125"/>
    </source>
</evidence>
<dbReference type="PANTHER" id="PTHR36206">
    <property type="entry name" value="ASPERCRYPTIN BIOSYNTHESIS CLUSTER-SPECIFIC TRANSCRIPTION REGULATOR ATNN-RELATED"/>
    <property type="match status" value="1"/>
</dbReference>
<keyword evidence="5" id="KW-0804">Transcription</keyword>
<dbReference type="OrthoDB" id="3547948at2759"/>
<dbReference type="Proteomes" id="UP000184330">
    <property type="component" value="Unassembled WGS sequence"/>
</dbReference>
<keyword evidence="6" id="KW-0539">Nucleus</keyword>
<keyword evidence="2" id="KW-0862">Zinc</keyword>
<evidence type="ECO:0000313" key="9">
    <source>
        <dbReference type="EMBL" id="CZR56521.1"/>
    </source>
</evidence>
<keyword evidence="1" id="KW-0479">Metal-binding</keyword>
<evidence type="ECO:0000256" key="3">
    <source>
        <dbReference type="ARBA" id="ARBA00023015"/>
    </source>
</evidence>
<dbReference type="InterPro" id="IPR001138">
    <property type="entry name" value="Zn2Cys6_DnaBD"/>
</dbReference>
<dbReference type="PROSITE" id="PS50048">
    <property type="entry name" value="ZN2_CY6_FUNGAL_2"/>
    <property type="match status" value="1"/>
</dbReference>
<feature type="region of interest" description="Disordered" evidence="7">
    <location>
        <begin position="285"/>
        <end position="305"/>
    </location>
</feature>
<name>A0A1L7WUT1_9HELO</name>
<keyword evidence="10" id="KW-1185">Reference proteome</keyword>
<feature type="domain" description="Zn(2)-C6 fungal-type" evidence="8">
    <location>
        <begin position="176"/>
        <end position="204"/>
    </location>
</feature>
<evidence type="ECO:0000313" key="10">
    <source>
        <dbReference type="Proteomes" id="UP000184330"/>
    </source>
</evidence>
<dbReference type="InterPro" id="IPR036864">
    <property type="entry name" value="Zn2-C6_fun-type_DNA-bd_sf"/>
</dbReference>
<evidence type="ECO:0000259" key="8">
    <source>
        <dbReference type="PROSITE" id="PS50048"/>
    </source>
</evidence>
<keyword evidence="3" id="KW-0805">Transcription regulation</keyword>
<dbReference type="SMART" id="SM00066">
    <property type="entry name" value="GAL4"/>
    <property type="match status" value="1"/>
</dbReference>
<gene>
    <name evidence="9" type="ORF">PAC_06410</name>
</gene>
<sequence length="370" mass="41571">MLRRGISAINELDAVKKRERLAAEVAKILIVVSSAGEFVFEFEPADPFWRCDGHEGVRPGGSAAHQERSREEGQGQARKEVSTSVFGKQLDMAVQVIENFLTELEEARGKVKLAEPFSVQTATSDLDLNLSEIMAISAHDINNSIQTPHQPQTLNNIIKMRREALLVLDESPLAKGCITCKKRHLRCDERKPGCKRCINSGRTCEGYVCMSIARKPTDVTPESVLEFRQKCLPSREHPKKALVALPTIIAEEPRVLYSFATMASRGLAAPDDFMHHILRAMMTGHKGHRSEELTTSKRKEKEQRKMSLIRLHEPVKDIFDLSRPERCPVVRSAFVVQMYRIMMGIVMSRTQTSDKLVHGMVASVSKARSK</sequence>
<evidence type="ECO:0000256" key="5">
    <source>
        <dbReference type="ARBA" id="ARBA00023163"/>
    </source>
</evidence>
<evidence type="ECO:0000256" key="1">
    <source>
        <dbReference type="ARBA" id="ARBA00022723"/>
    </source>
</evidence>
<dbReference type="InterPro" id="IPR052360">
    <property type="entry name" value="Transcr_Regulatory_Proteins"/>
</dbReference>
<organism evidence="9 10">
    <name type="scientific">Phialocephala subalpina</name>
    <dbReference type="NCBI Taxonomy" id="576137"/>
    <lineage>
        <taxon>Eukaryota</taxon>
        <taxon>Fungi</taxon>
        <taxon>Dikarya</taxon>
        <taxon>Ascomycota</taxon>
        <taxon>Pezizomycotina</taxon>
        <taxon>Leotiomycetes</taxon>
        <taxon>Helotiales</taxon>
        <taxon>Mollisiaceae</taxon>
        <taxon>Phialocephala</taxon>
        <taxon>Phialocephala fortinii species complex</taxon>
    </lineage>
</organism>
<dbReference type="EMBL" id="FJOG01000008">
    <property type="protein sequence ID" value="CZR56521.1"/>
    <property type="molecule type" value="Genomic_DNA"/>
</dbReference>
<evidence type="ECO:0000256" key="7">
    <source>
        <dbReference type="SAM" id="MobiDB-lite"/>
    </source>
</evidence>
<reference evidence="9 10" key="1">
    <citation type="submission" date="2016-03" db="EMBL/GenBank/DDBJ databases">
        <authorList>
            <person name="Ploux O."/>
        </authorList>
    </citation>
    <scope>NUCLEOTIDE SEQUENCE [LARGE SCALE GENOMIC DNA]</scope>
    <source>
        <strain evidence="9 10">UAMH 11012</strain>
    </source>
</reference>
<dbReference type="PANTHER" id="PTHR36206:SF12">
    <property type="entry name" value="ASPERCRYPTIN BIOSYNTHESIS CLUSTER-SPECIFIC TRANSCRIPTION REGULATOR ATNN-RELATED"/>
    <property type="match status" value="1"/>
</dbReference>
<dbReference type="GO" id="GO:0000981">
    <property type="term" value="F:DNA-binding transcription factor activity, RNA polymerase II-specific"/>
    <property type="evidence" value="ECO:0007669"/>
    <property type="project" value="InterPro"/>
</dbReference>
<dbReference type="Pfam" id="PF00172">
    <property type="entry name" value="Zn_clus"/>
    <property type="match status" value="1"/>
</dbReference>